<name>A0A0C1L3W0_9BACT</name>
<dbReference type="AlphaFoldDB" id="A0A0C1L3W0"/>
<evidence type="ECO:0000256" key="2">
    <source>
        <dbReference type="ARBA" id="ARBA00022475"/>
    </source>
</evidence>
<feature type="transmembrane region" description="Helical" evidence="6">
    <location>
        <begin position="302"/>
        <end position="321"/>
    </location>
</feature>
<feature type="transmembrane region" description="Helical" evidence="6">
    <location>
        <begin position="261"/>
        <end position="281"/>
    </location>
</feature>
<keyword evidence="8" id="KW-1185">Reference proteome</keyword>
<evidence type="ECO:0000256" key="4">
    <source>
        <dbReference type="ARBA" id="ARBA00022989"/>
    </source>
</evidence>
<dbReference type="STRING" id="1349421.OI18_11790"/>
<feature type="transmembrane region" description="Helical" evidence="6">
    <location>
        <begin position="123"/>
        <end position="143"/>
    </location>
</feature>
<dbReference type="InterPro" id="IPR002797">
    <property type="entry name" value="Polysacc_synth"/>
</dbReference>
<accession>A0A0C1L3W0</accession>
<gene>
    <name evidence="7" type="ORF">OI18_11790</name>
</gene>
<evidence type="ECO:0000313" key="7">
    <source>
        <dbReference type="EMBL" id="KIC94311.1"/>
    </source>
</evidence>
<comment type="subcellular location">
    <subcellularLocation>
        <location evidence="1">Cell membrane</location>
        <topology evidence="1">Multi-pass membrane protein</topology>
    </subcellularLocation>
</comment>
<dbReference type="Pfam" id="PF01943">
    <property type="entry name" value="Polysacc_synt"/>
    <property type="match status" value="1"/>
</dbReference>
<feature type="transmembrane region" description="Helical" evidence="6">
    <location>
        <begin position="53"/>
        <end position="74"/>
    </location>
</feature>
<protein>
    <recommendedName>
        <fullName evidence="9">Polysaccharide biosynthesis protein C-terminal domain-containing protein</fullName>
    </recommendedName>
</protein>
<evidence type="ECO:0000256" key="3">
    <source>
        <dbReference type="ARBA" id="ARBA00022692"/>
    </source>
</evidence>
<feature type="transmembrane region" description="Helical" evidence="6">
    <location>
        <begin position="94"/>
        <end position="111"/>
    </location>
</feature>
<feature type="transmembrane region" description="Helical" evidence="6">
    <location>
        <begin position="451"/>
        <end position="471"/>
    </location>
</feature>
<sequence length="489" mass="55356">MGMNKILGALTGKGLLQNSLWGMLSNILQNFFLGLFFIIVARSYSVGDFADYLVANTMYQLIASFSTMGLGQWFTREIINSEDKRGIVNRFLKLQLYFGVAFYLVNCVAAYTMYDDPMIRKLAVYVGINILFDNFIYALRSLNIAERNQQKSFMVLLIESSLKLLLGTILVFQSFSIVALSVLSVVLRVVTLNLFIRISSSSLLTLRGILRYRISFDDIRQIVFKNWAFVVIGSISVIYWRVGSIIISKMLTDLDIANYEIGYKLFSIAQIIPVIFSATVFPKFVSMAGTDDRKGLTDFFRFTFIGYFLFGLLSCTFVYSFSDLLVPFAFGEKFAASGPYVREMFFTMLVFPTALLQANLLVAIKLEKFDMLFNVLSLVVYLGLCLTILSGVRSLSVVNYSILASFFFFHLLQDIALYRKGMLSVQHIVLYYLALAGIVLIYYWLCQVTNAPLAFVLFWGGVALLAVIALARNGLSMHELRNRLSTFNK</sequence>
<evidence type="ECO:0000256" key="6">
    <source>
        <dbReference type="SAM" id="Phobius"/>
    </source>
</evidence>
<dbReference type="OrthoDB" id="868748at2"/>
<dbReference type="RefSeq" id="WP_039140067.1">
    <property type="nucleotide sequence ID" value="NZ_JSVC01000013.1"/>
</dbReference>
<dbReference type="EMBL" id="JSVC01000013">
    <property type="protein sequence ID" value="KIC94311.1"/>
    <property type="molecule type" value="Genomic_DNA"/>
</dbReference>
<dbReference type="PANTHER" id="PTHR30250">
    <property type="entry name" value="PST FAMILY PREDICTED COLANIC ACID TRANSPORTER"/>
    <property type="match status" value="1"/>
</dbReference>
<feature type="transmembrane region" description="Helical" evidence="6">
    <location>
        <begin position="429"/>
        <end position="445"/>
    </location>
</feature>
<keyword evidence="4 6" id="KW-1133">Transmembrane helix</keyword>
<organism evidence="7 8">
    <name type="scientific">Flavihumibacter solisilvae</name>
    <dbReference type="NCBI Taxonomy" id="1349421"/>
    <lineage>
        <taxon>Bacteria</taxon>
        <taxon>Pseudomonadati</taxon>
        <taxon>Bacteroidota</taxon>
        <taxon>Chitinophagia</taxon>
        <taxon>Chitinophagales</taxon>
        <taxon>Chitinophagaceae</taxon>
        <taxon>Flavihumibacter</taxon>
    </lineage>
</organism>
<feature type="transmembrane region" description="Helical" evidence="6">
    <location>
        <begin position="222"/>
        <end position="241"/>
    </location>
</feature>
<evidence type="ECO:0000313" key="8">
    <source>
        <dbReference type="Proteomes" id="UP000031408"/>
    </source>
</evidence>
<proteinExistence type="predicted"/>
<feature type="transmembrane region" description="Helical" evidence="6">
    <location>
        <begin position="192"/>
        <end position="210"/>
    </location>
</feature>
<dbReference type="GO" id="GO:0005886">
    <property type="term" value="C:plasma membrane"/>
    <property type="evidence" value="ECO:0007669"/>
    <property type="project" value="UniProtKB-SubCell"/>
</dbReference>
<feature type="transmembrane region" description="Helical" evidence="6">
    <location>
        <begin position="20"/>
        <end position="41"/>
    </location>
</feature>
<keyword evidence="2" id="KW-1003">Cell membrane</keyword>
<feature type="transmembrane region" description="Helical" evidence="6">
    <location>
        <begin position="344"/>
        <end position="364"/>
    </location>
</feature>
<dbReference type="Proteomes" id="UP000031408">
    <property type="component" value="Unassembled WGS sequence"/>
</dbReference>
<reference evidence="7 8" key="1">
    <citation type="submission" date="2014-11" db="EMBL/GenBank/DDBJ databases">
        <title>Genome sequence of Flavihumibacter solisilvae 3-3.</title>
        <authorList>
            <person name="Zhou G."/>
            <person name="Li M."/>
            <person name="Wang G."/>
        </authorList>
    </citation>
    <scope>NUCLEOTIDE SEQUENCE [LARGE SCALE GENOMIC DNA]</scope>
    <source>
        <strain evidence="7 8">3-3</strain>
    </source>
</reference>
<dbReference type="InterPro" id="IPR050833">
    <property type="entry name" value="Poly_Biosynth_Transport"/>
</dbReference>
<comment type="caution">
    <text evidence="7">The sequence shown here is derived from an EMBL/GenBank/DDBJ whole genome shotgun (WGS) entry which is preliminary data.</text>
</comment>
<feature type="transmembrane region" description="Helical" evidence="6">
    <location>
        <begin position="164"/>
        <end position="186"/>
    </location>
</feature>
<keyword evidence="3 6" id="KW-0812">Transmembrane</keyword>
<evidence type="ECO:0008006" key="9">
    <source>
        <dbReference type="Google" id="ProtNLM"/>
    </source>
</evidence>
<evidence type="ECO:0000256" key="1">
    <source>
        <dbReference type="ARBA" id="ARBA00004651"/>
    </source>
</evidence>
<evidence type="ECO:0000256" key="5">
    <source>
        <dbReference type="ARBA" id="ARBA00023136"/>
    </source>
</evidence>
<feature type="transmembrane region" description="Helical" evidence="6">
    <location>
        <begin position="371"/>
        <end position="392"/>
    </location>
</feature>
<keyword evidence="5 6" id="KW-0472">Membrane</keyword>
<dbReference type="PANTHER" id="PTHR30250:SF11">
    <property type="entry name" value="O-ANTIGEN TRANSPORTER-RELATED"/>
    <property type="match status" value="1"/>
</dbReference>